<evidence type="ECO:0000313" key="2">
    <source>
        <dbReference type="Proteomes" id="UP000017246"/>
    </source>
</evidence>
<dbReference type="AlphaFoldDB" id="A0A0S4MMT5"/>
<keyword evidence="2" id="KW-1185">Reference proteome</keyword>
<evidence type="ECO:0000313" key="1">
    <source>
        <dbReference type="EMBL" id="CUT98642.1"/>
    </source>
</evidence>
<sequence length="92" mass="9885">MRARYEEQAAIRDNLISPGIPNKAILVRMAVGWLISPVFGGTQCGSGGSPRVRIAGSCDGQQRNNIVEVTGERVPPDPRLHVILPSKLSPPD</sequence>
<organism evidence="1 2">
    <name type="scientific">Echinococcus multilocularis</name>
    <name type="common">Fox tapeworm</name>
    <dbReference type="NCBI Taxonomy" id="6211"/>
    <lineage>
        <taxon>Eukaryota</taxon>
        <taxon>Metazoa</taxon>
        <taxon>Spiralia</taxon>
        <taxon>Lophotrochozoa</taxon>
        <taxon>Platyhelminthes</taxon>
        <taxon>Cestoda</taxon>
        <taxon>Eucestoda</taxon>
        <taxon>Cyclophyllidea</taxon>
        <taxon>Taeniidae</taxon>
        <taxon>Echinococcus</taxon>
    </lineage>
</organism>
<reference evidence="1" key="1">
    <citation type="journal article" date="2013" name="Nature">
        <title>The genomes of four tapeworm species reveal adaptations to parasitism.</title>
        <authorList>
            <person name="Tsai I.J."/>
            <person name="Zarowiecki M."/>
            <person name="Holroyd N."/>
            <person name="Garciarrubio A."/>
            <person name="Sanchez-Flores A."/>
            <person name="Brooks K.L."/>
            <person name="Tracey A."/>
            <person name="Bobes R.J."/>
            <person name="Fragoso G."/>
            <person name="Sciutto E."/>
            <person name="Aslett M."/>
            <person name="Beasley H."/>
            <person name="Bennett H.M."/>
            <person name="Cai J."/>
            <person name="Camicia F."/>
            <person name="Clark R."/>
            <person name="Cucher M."/>
            <person name="De Silva N."/>
            <person name="Day T.A."/>
            <person name="Deplazes P."/>
            <person name="Estrada K."/>
            <person name="Fernandez C."/>
            <person name="Holland P.W."/>
            <person name="Hou J."/>
            <person name="Hu S."/>
            <person name="Huckvale T."/>
            <person name="Hung S.S."/>
            <person name="Kamenetzky L."/>
            <person name="Keane J.A."/>
            <person name="Kiss F."/>
            <person name="Koziol U."/>
            <person name="Lambert O."/>
            <person name="Liu K."/>
            <person name="Luo X."/>
            <person name="Luo Y."/>
            <person name="Macchiaroli N."/>
            <person name="Nichol S."/>
            <person name="Paps J."/>
            <person name="Parkinson J."/>
            <person name="Pouchkina-Stantcheva N."/>
            <person name="Riddiford N."/>
            <person name="Rosenzvit M."/>
            <person name="Salinas G."/>
            <person name="Wasmuth J.D."/>
            <person name="Zamanian M."/>
            <person name="Zheng Y."/>
            <person name="Cai X."/>
            <person name="Soberon X."/>
            <person name="Olson P.D."/>
            <person name="Laclette J.P."/>
            <person name="Brehm K."/>
            <person name="Berriman M."/>
            <person name="Garciarrubio A."/>
            <person name="Bobes R.J."/>
            <person name="Fragoso G."/>
            <person name="Sanchez-Flores A."/>
            <person name="Estrada K."/>
            <person name="Cevallos M.A."/>
            <person name="Morett E."/>
            <person name="Gonzalez V."/>
            <person name="Portillo T."/>
            <person name="Ochoa-Leyva A."/>
            <person name="Jose M.V."/>
            <person name="Sciutto E."/>
            <person name="Landa A."/>
            <person name="Jimenez L."/>
            <person name="Valdes V."/>
            <person name="Carrero J.C."/>
            <person name="Larralde C."/>
            <person name="Morales-Montor J."/>
            <person name="Limon-Lason J."/>
            <person name="Soberon X."/>
            <person name="Laclette J.P."/>
        </authorList>
    </citation>
    <scope>NUCLEOTIDE SEQUENCE [LARGE SCALE GENOMIC DNA]</scope>
</reference>
<dbReference type="EMBL" id="LN902843">
    <property type="protein sequence ID" value="CUT98642.1"/>
    <property type="molecule type" value="Genomic_DNA"/>
</dbReference>
<dbReference type="Proteomes" id="UP000017246">
    <property type="component" value="Unassembled WGS sequence"/>
</dbReference>
<protein>
    <submittedName>
        <fullName evidence="1">Caspase</fullName>
    </submittedName>
</protein>
<reference evidence="1" key="2">
    <citation type="submission" date="2015-11" db="EMBL/GenBank/DDBJ databases">
        <authorList>
            <person name="Zhang Y."/>
            <person name="Guo Z."/>
        </authorList>
    </citation>
    <scope>NUCLEOTIDE SEQUENCE</scope>
</reference>
<accession>A0A0S4MMT5</accession>
<proteinExistence type="predicted"/>
<name>A0A0S4MMT5_ECHMU</name>